<protein>
    <submittedName>
        <fullName evidence="2">Uncharacterized protein</fullName>
    </submittedName>
</protein>
<organism evidence="2 3">
    <name type="scientific">Hymenolepis diminuta</name>
    <name type="common">Rat tapeworm</name>
    <dbReference type="NCBI Taxonomy" id="6216"/>
    <lineage>
        <taxon>Eukaryota</taxon>
        <taxon>Metazoa</taxon>
        <taxon>Spiralia</taxon>
        <taxon>Lophotrochozoa</taxon>
        <taxon>Platyhelminthes</taxon>
        <taxon>Cestoda</taxon>
        <taxon>Eucestoda</taxon>
        <taxon>Cyclophyllidea</taxon>
        <taxon>Hymenolepididae</taxon>
        <taxon>Hymenolepis</taxon>
    </lineage>
</organism>
<reference evidence="2 3" key="1">
    <citation type="submission" date="2019-07" db="EMBL/GenBank/DDBJ databases">
        <authorList>
            <person name="Jastrzebski P J."/>
            <person name="Paukszto L."/>
            <person name="Jastrzebski P J."/>
        </authorList>
    </citation>
    <scope>NUCLEOTIDE SEQUENCE [LARGE SCALE GENOMIC DNA]</scope>
    <source>
        <strain evidence="2 3">WMS-il1</strain>
    </source>
</reference>
<accession>A0A564YPJ9</accession>
<evidence type="ECO:0000313" key="3">
    <source>
        <dbReference type="Proteomes" id="UP000321570"/>
    </source>
</evidence>
<keyword evidence="3" id="KW-1185">Reference proteome</keyword>
<dbReference type="EMBL" id="CABIJS010000322">
    <property type="protein sequence ID" value="VUZ49212.1"/>
    <property type="molecule type" value="Genomic_DNA"/>
</dbReference>
<evidence type="ECO:0000313" key="2">
    <source>
        <dbReference type="EMBL" id="VUZ49212.1"/>
    </source>
</evidence>
<feature type="transmembrane region" description="Helical" evidence="1">
    <location>
        <begin position="18"/>
        <end position="36"/>
    </location>
</feature>
<gene>
    <name evidence="2" type="ORF">WMSIL1_LOCUS8350</name>
</gene>
<proteinExistence type="predicted"/>
<evidence type="ECO:0000256" key="1">
    <source>
        <dbReference type="SAM" id="Phobius"/>
    </source>
</evidence>
<feature type="transmembrane region" description="Helical" evidence="1">
    <location>
        <begin position="42"/>
        <end position="60"/>
    </location>
</feature>
<dbReference type="Proteomes" id="UP000321570">
    <property type="component" value="Unassembled WGS sequence"/>
</dbReference>
<keyword evidence="1" id="KW-1133">Transmembrane helix</keyword>
<keyword evidence="1" id="KW-0472">Membrane</keyword>
<sequence>RRHTLVSVDSYTSCSSPLLLSTLLSLFLSLSLLLIGASLNTFLVYSTLGVLLHNCCWLLLKQLRISCRNLLAANRWLLSNSNKPIEKLYSN</sequence>
<dbReference type="AlphaFoldDB" id="A0A564YPJ9"/>
<feature type="non-terminal residue" evidence="2">
    <location>
        <position position="1"/>
    </location>
</feature>
<keyword evidence="1" id="KW-0812">Transmembrane</keyword>
<name>A0A564YPJ9_HYMDI</name>